<accession>D4AX14</accession>
<organism evidence="1 2">
    <name type="scientific">Arthroderma benhamiae (strain ATCC MYA-4681 / CBS 112371)</name>
    <name type="common">Trichophyton mentagrophytes</name>
    <dbReference type="NCBI Taxonomy" id="663331"/>
    <lineage>
        <taxon>Eukaryota</taxon>
        <taxon>Fungi</taxon>
        <taxon>Dikarya</taxon>
        <taxon>Ascomycota</taxon>
        <taxon>Pezizomycotina</taxon>
        <taxon>Eurotiomycetes</taxon>
        <taxon>Eurotiomycetidae</taxon>
        <taxon>Onygenales</taxon>
        <taxon>Arthrodermataceae</taxon>
        <taxon>Trichophyton</taxon>
    </lineage>
</organism>
<comment type="caution">
    <text evidence="1">The sequence shown here is derived from an EMBL/GenBank/DDBJ whole genome shotgun (WGS) entry which is preliminary data.</text>
</comment>
<dbReference type="AlphaFoldDB" id="D4AX14"/>
<evidence type="ECO:0000313" key="2">
    <source>
        <dbReference type="Proteomes" id="UP000008866"/>
    </source>
</evidence>
<dbReference type="HOGENOM" id="CLU_128288_0_0_1"/>
<gene>
    <name evidence="1" type="ORF">ARB_00731</name>
</gene>
<sequence>MEEVFSGIKYAFDYLFRSRAARGLPDDRKCRVAYWLMDYVQCALCHFRSEVKTRYPHRVDIIDIAEKVERSIIYEHGGMEPKTLLRTLRGETPRSKPLTPEGLKTCDQILARWQDHDAIKKEFYFLKLDRIIEEGFMKGSFVDDDDVLLSTYLYDTEKHASQTANGMKKWLLARHGTLEF</sequence>
<dbReference type="RefSeq" id="XP_003013185.1">
    <property type="nucleotide sequence ID" value="XM_003013139.1"/>
</dbReference>
<keyword evidence="2" id="KW-1185">Reference proteome</keyword>
<proteinExistence type="predicted"/>
<name>D4AX14_ARTBC</name>
<dbReference type="KEGG" id="abe:ARB_00731"/>
<dbReference type="EMBL" id="ABSU01000015">
    <property type="protein sequence ID" value="EFE32545.1"/>
    <property type="molecule type" value="Genomic_DNA"/>
</dbReference>
<evidence type="ECO:0000313" key="1">
    <source>
        <dbReference type="EMBL" id="EFE32545.1"/>
    </source>
</evidence>
<dbReference type="GeneID" id="9526774"/>
<reference evidence="2" key="1">
    <citation type="journal article" date="2011" name="Genome Biol.">
        <title>Comparative and functional genomics provide insights into the pathogenicity of dermatophytic fungi.</title>
        <authorList>
            <person name="Burmester A."/>
            <person name="Shelest E."/>
            <person name="Gloeckner G."/>
            <person name="Heddergott C."/>
            <person name="Schindler S."/>
            <person name="Staib P."/>
            <person name="Heidel A."/>
            <person name="Felder M."/>
            <person name="Petzold A."/>
            <person name="Szafranski K."/>
            <person name="Feuermann M."/>
            <person name="Pedruzzi I."/>
            <person name="Priebe S."/>
            <person name="Groth M."/>
            <person name="Winkler R."/>
            <person name="Li W."/>
            <person name="Kniemeyer O."/>
            <person name="Schroeckh V."/>
            <person name="Hertweck C."/>
            <person name="Hube B."/>
            <person name="White T.C."/>
            <person name="Platzer M."/>
            <person name="Guthke R."/>
            <person name="Heitman J."/>
            <person name="Woestemeyer J."/>
            <person name="Zipfel P.F."/>
            <person name="Monod M."/>
            <person name="Brakhage A.A."/>
        </authorList>
    </citation>
    <scope>NUCLEOTIDE SEQUENCE [LARGE SCALE GENOMIC DNA]</scope>
    <source>
        <strain evidence="2">ATCC MYA-4681 / CBS 112371</strain>
    </source>
</reference>
<dbReference type="Proteomes" id="UP000008866">
    <property type="component" value="Unassembled WGS sequence"/>
</dbReference>
<protein>
    <submittedName>
        <fullName evidence="1">Uncharacterized protein</fullName>
    </submittedName>
</protein>
<dbReference type="OMA" id="HEFISTY"/>